<gene>
    <name evidence="2" type="ORF">HNQ72_004558</name>
</gene>
<reference evidence="2 3" key="1">
    <citation type="submission" date="2020-08" db="EMBL/GenBank/DDBJ databases">
        <title>Genomic Encyclopedia of Type Strains, Phase IV (KMG-IV): sequencing the most valuable type-strain genomes for metagenomic binning, comparative biology and taxonomic classification.</title>
        <authorList>
            <person name="Goeker M."/>
        </authorList>
    </citation>
    <scope>NUCLEOTIDE SEQUENCE [LARGE SCALE GENOMIC DNA]</scope>
    <source>
        <strain evidence="2 3">DSM 100734</strain>
    </source>
</reference>
<evidence type="ECO:0000256" key="1">
    <source>
        <dbReference type="SAM" id="MobiDB-lite"/>
    </source>
</evidence>
<feature type="region of interest" description="Disordered" evidence="1">
    <location>
        <begin position="43"/>
        <end position="66"/>
    </location>
</feature>
<proteinExistence type="predicted"/>
<name>A0A7X0D236_9HYPH</name>
<accession>A0A7X0D236</accession>
<dbReference type="AlphaFoldDB" id="A0A7X0D236"/>
<comment type="caution">
    <text evidence="2">The sequence shown here is derived from an EMBL/GenBank/DDBJ whole genome shotgun (WGS) entry which is preliminary data.</text>
</comment>
<dbReference type="Proteomes" id="UP000547879">
    <property type="component" value="Unassembled WGS sequence"/>
</dbReference>
<dbReference type="RefSeq" id="WP_183995431.1">
    <property type="nucleotide sequence ID" value="NZ_BMHW01000005.1"/>
</dbReference>
<protein>
    <submittedName>
        <fullName evidence="2">Uncharacterized protein</fullName>
    </submittedName>
</protein>
<dbReference type="EMBL" id="JACHEG010000006">
    <property type="protein sequence ID" value="MBB6164713.1"/>
    <property type="molecule type" value="Genomic_DNA"/>
</dbReference>
<evidence type="ECO:0000313" key="2">
    <source>
        <dbReference type="EMBL" id="MBB6164713.1"/>
    </source>
</evidence>
<evidence type="ECO:0000313" key="3">
    <source>
        <dbReference type="Proteomes" id="UP000547879"/>
    </source>
</evidence>
<keyword evidence="3" id="KW-1185">Reference proteome</keyword>
<sequence length="103" mass="10646">MSDSSNKTIIATFETREAADLAVEHLVQQVGVDRADIFVQPVGQDNSSGAHVSGGDAPAVNEDGRGDARLSGEIEVSADISANKTAALHRAFGDLGALRVTAK</sequence>
<organism evidence="2 3">
    <name type="scientific">Rhizobium wenxiniae</name>
    <dbReference type="NCBI Taxonomy" id="1737357"/>
    <lineage>
        <taxon>Bacteria</taxon>
        <taxon>Pseudomonadati</taxon>
        <taxon>Pseudomonadota</taxon>
        <taxon>Alphaproteobacteria</taxon>
        <taxon>Hyphomicrobiales</taxon>
        <taxon>Rhizobiaceae</taxon>
        <taxon>Rhizobium/Agrobacterium group</taxon>
        <taxon>Rhizobium</taxon>
    </lineage>
</organism>